<protein>
    <submittedName>
        <fullName evidence="2">Uncharacterized protein</fullName>
    </submittedName>
</protein>
<evidence type="ECO:0000313" key="2">
    <source>
        <dbReference type="EMBL" id="GMN30793.1"/>
    </source>
</evidence>
<comment type="caution">
    <text evidence="2">The sequence shown here is derived from an EMBL/GenBank/DDBJ whole genome shotgun (WGS) entry which is preliminary data.</text>
</comment>
<dbReference type="Proteomes" id="UP001187192">
    <property type="component" value="Unassembled WGS sequence"/>
</dbReference>
<dbReference type="EMBL" id="BTGU01000003">
    <property type="protein sequence ID" value="GMN30793.1"/>
    <property type="molecule type" value="Genomic_DNA"/>
</dbReference>
<sequence>MDFSSNRTEMISFSTHPFDVYSFCKINNHKKILKFRVIVNRINYGLAAEREIGSERSREINRASSPEEVMPPANHGLDRQGPAFFFLSGLPSGRFVDRPSPAMGSVAAPCSPEI</sequence>
<feature type="region of interest" description="Disordered" evidence="1">
    <location>
        <begin position="55"/>
        <end position="74"/>
    </location>
</feature>
<reference evidence="2" key="1">
    <citation type="submission" date="2023-07" db="EMBL/GenBank/DDBJ databases">
        <title>draft genome sequence of fig (Ficus carica).</title>
        <authorList>
            <person name="Takahashi T."/>
            <person name="Nishimura K."/>
        </authorList>
    </citation>
    <scope>NUCLEOTIDE SEQUENCE</scope>
</reference>
<evidence type="ECO:0000256" key="1">
    <source>
        <dbReference type="SAM" id="MobiDB-lite"/>
    </source>
</evidence>
<name>A0AA87ZPZ0_FICCA</name>
<accession>A0AA87ZPZ0</accession>
<dbReference type="AlphaFoldDB" id="A0AA87ZPZ0"/>
<proteinExistence type="predicted"/>
<evidence type="ECO:0000313" key="3">
    <source>
        <dbReference type="Proteomes" id="UP001187192"/>
    </source>
</evidence>
<organism evidence="2 3">
    <name type="scientific">Ficus carica</name>
    <name type="common">Common fig</name>
    <dbReference type="NCBI Taxonomy" id="3494"/>
    <lineage>
        <taxon>Eukaryota</taxon>
        <taxon>Viridiplantae</taxon>
        <taxon>Streptophyta</taxon>
        <taxon>Embryophyta</taxon>
        <taxon>Tracheophyta</taxon>
        <taxon>Spermatophyta</taxon>
        <taxon>Magnoliopsida</taxon>
        <taxon>eudicotyledons</taxon>
        <taxon>Gunneridae</taxon>
        <taxon>Pentapetalae</taxon>
        <taxon>rosids</taxon>
        <taxon>fabids</taxon>
        <taxon>Rosales</taxon>
        <taxon>Moraceae</taxon>
        <taxon>Ficeae</taxon>
        <taxon>Ficus</taxon>
    </lineage>
</organism>
<keyword evidence="3" id="KW-1185">Reference proteome</keyword>
<gene>
    <name evidence="2" type="ORF">TIFTF001_002966</name>
</gene>